<name>A0AA86V088_9EUKA</name>
<evidence type="ECO:0000313" key="3">
    <source>
        <dbReference type="EMBL" id="CAL5986476.1"/>
    </source>
</evidence>
<accession>A0AA86V088</accession>
<sequence>MKQSQQNMVRRETATLPEEGHRERRQANSEVATNNQNNKIKQIEQHNKKCMYVFLEKDQQSFILQQQFRYISLVYAYGNQNKDIIQNETEKVCSYVCQLKLNNKDFALLTLNRNEIYNQNNNIFVWNEQTTNTNQLQFEFKIIKTLYDGRRIEVDPDKMNYLLLKLYVNPYQTVSFSDTLSSAPQIYSIKLYVYKYSPISTLFHSPPVRACS</sequence>
<reference evidence="3 4" key="2">
    <citation type="submission" date="2024-07" db="EMBL/GenBank/DDBJ databases">
        <authorList>
            <person name="Akdeniz Z."/>
        </authorList>
    </citation>
    <scope>NUCLEOTIDE SEQUENCE [LARGE SCALE GENOMIC DNA]</scope>
</reference>
<organism evidence="2">
    <name type="scientific">Hexamita inflata</name>
    <dbReference type="NCBI Taxonomy" id="28002"/>
    <lineage>
        <taxon>Eukaryota</taxon>
        <taxon>Metamonada</taxon>
        <taxon>Diplomonadida</taxon>
        <taxon>Hexamitidae</taxon>
        <taxon>Hexamitinae</taxon>
        <taxon>Hexamita</taxon>
    </lineage>
</organism>
<gene>
    <name evidence="2" type="ORF">HINF_LOCUS63044</name>
    <name evidence="3" type="ORF">HINF_LOCUS9426</name>
</gene>
<dbReference type="EMBL" id="CAXDID020000020">
    <property type="protein sequence ID" value="CAL5986476.1"/>
    <property type="molecule type" value="Genomic_DNA"/>
</dbReference>
<protein>
    <submittedName>
        <fullName evidence="3">Hypothetical_protein</fullName>
    </submittedName>
</protein>
<evidence type="ECO:0000313" key="2">
    <source>
        <dbReference type="EMBL" id="CAI9975399.1"/>
    </source>
</evidence>
<dbReference type="EMBL" id="CATOUU010001169">
    <property type="protein sequence ID" value="CAI9975399.1"/>
    <property type="molecule type" value="Genomic_DNA"/>
</dbReference>
<comment type="caution">
    <text evidence="2">The sequence shown here is derived from an EMBL/GenBank/DDBJ whole genome shotgun (WGS) entry which is preliminary data.</text>
</comment>
<feature type="compositionally biased region" description="Basic and acidic residues" evidence="1">
    <location>
        <begin position="9"/>
        <end position="27"/>
    </location>
</feature>
<proteinExistence type="predicted"/>
<dbReference type="Proteomes" id="UP001642409">
    <property type="component" value="Unassembled WGS sequence"/>
</dbReference>
<reference evidence="2" key="1">
    <citation type="submission" date="2023-06" db="EMBL/GenBank/DDBJ databases">
        <authorList>
            <person name="Kurt Z."/>
        </authorList>
    </citation>
    <scope>NUCLEOTIDE SEQUENCE</scope>
</reference>
<evidence type="ECO:0000256" key="1">
    <source>
        <dbReference type="SAM" id="MobiDB-lite"/>
    </source>
</evidence>
<dbReference type="AlphaFoldDB" id="A0AA86V088"/>
<keyword evidence="4" id="KW-1185">Reference proteome</keyword>
<feature type="region of interest" description="Disordered" evidence="1">
    <location>
        <begin position="1"/>
        <end position="40"/>
    </location>
</feature>
<evidence type="ECO:0000313" key="4">
    <source>
        <dbReference type="Proteomes" id="UP001642409"/>
    </source>
</evidence>